<feature type="region of interest" description="Disordered" evidence="1">
    <location>
        <begin position="175"/>
        <end position="209"/>
    </location>
</feature>
<gene>
    <name evidence="4" type="ORF">PC117_g1332</name>
</gene>
<feature type="compositionally biased region" description="Polar residues" evidence="1">
    <location>
        <begin position="262"/>
        <end position="281"/>
    </location>
</feature>
<dbReference type="SUPFAM" id="SSF50249">
    <property type="entry name" value="Nucleic acid-binding proteins"/>
    <property type="match status" value="2"/>
</dbReference>
<dbReference type="PANTHER" id="PTHR11289">
    <property type="entry name" value="BREAST CANCER TYPE 2 SUSCEPTIBILITY PROTEIN BRCA2"/>
    <property type="match status" value="1"/>
</dbReference>
<feature type="region of interest" description="Disordered" evidence="1">
    <location>
        <begin position="486"/>
        <end position="508"/>
    </location>
</feature>
<feature type="region of interest" description="Disordered" evidence="1">
    <location>
        <begin position="613"/>
        <end position="642"/>
    </location>
</feature>
<feature type="domain" description="Breast cancer type 2 susceptibility protein helical" evidence="3">
    <location>
        <begin position="700"/>
        <end position="787"/>
    </location>
</feature>
<dbReference type="InterPro" id="IPR015187">
    <property type="entry name" value="BRCA2_OB_1"/>
</dbReference>
<dbReference type="InterPro" id="IPR015252">
    <property type="entry name" value="BRCA2_hlx"/>
</dbReference>
<dbReference type="Proteomes" id="UP000736787">
    <property type="component" value="Unassembled WGS sequence"/>
</dbReference>
<name>A0A8T1ELX4_9STRA</name>
<dbReference type="InterPro" id="IPR012340">
    <property type="entry name" value="NA-bd_OB-fold"/>
</dbReference>
<organism evidence="4 5">
    <name type="scientific">Phytophthora cactorum</name>
    <dbReference type="NCBI Taxonomy" id="29920"/>
    <lineage>
        <taxon>Eukaryota</taxon>
        <taxon>Sar</taxon>
        <taxon>Stramenopiles</taxon>
        <taxon>Oomycota</taxon>
        <taxon>Peronosporomycetes</taxon>
        <taxon>Peronosporales</taxon>
        <taxon>Peronosporaceae</taxon>
        <taxon>Phytophthora</taxon>
    </lineage>
</organism>
<sequence>MQADRDAALSWRETFDELLVFEQDFDTAMQILMFQDEKVARLSLEDSQHTRSQRTRSRQEASIRGKTHSPSRKRQRVELDATPRPEPPPFPTPQTQEEPFTPSTTQSDGHSKQLSSGTKAGSAGDRAGSSVDVLGVGRGDGTGTGLVASLFSTGSGKRVSISKAKLDTYEKQMCDDDSDVLAPSSARTDGHSKQLSSGTKAGSAGDRAGSSVDVLGVGRGDGTGTGLVASLFSTGSGKQVSISKAKLDAYERQMCDDDSNVLAPSSARTDGHSKQLSSGTKAGSAGDRAGSSVDVLGVGRGDGTGTGLVASLFSTGSGKRVSISKAKLDAYERQMCDDDSDVLAPLITLTEGDALKLGAEVKGDHSENTTSSRDLSSIVNRSRDTAVPIEREVEQGVESVVGYLANKSATLMRGSGKMVVISAPRPHTCEGESGAGSGIECNGSCTNMVQRIATEVIVEDVSEGASTSRRLEKTGLAERKVCGERGDPRDRMVRQSTPSNELTLPCRNRGTAVPSYRLSDSAYPVTETRHHQGQRLDCGDKENVHPENVLDRKTAAPEASKTRRMSVSSVHLNSRQALNQGSRQQKRMKRALKPSIEPCSKLVGKKRFHPPVASKRLCTSNSKSYQDIDHSTAPRSKKQKVADTEVRPFIYQESMKISLTTLIGLHDDHSLGGACELPRLQVLNSITAENAIKMCFGRDGSLILSSDESYDRALFIGPRELYGQLRAGNHIVKKTGATFVWFLNHYRWIVWKLAAMERVFPRLLLAKYLTKDQVLKQMSHRYQRDVNDAQRSIVKKILQRDASSLSCMVLCIAAVLPSNSAVDQELPACWNMALVLTDGWYSVYAVPDAPLAAVLWKLHAKSSLVGTKFATWNASLQNSTEGIDPLDCAIVRESEWRNPLMADDDQTQWPYLQLRYNSTRRVRFDTRLGVEKLHFVTPVNSRHRKQQPQVSFSLLKSVPLKSLEVGGGMVRSVRVRVARISPVLHLQSKEWTLGPRILCEEQLPLYFQLRSEYAQAVMRKKHRHDDRADDWSSDDQIDVPLPIPFIKVDVECTHSSSNEDQGIGCGILTIWRPSEDLLSGGLREGVEYFASSLTVNWKLDGGRGQDAFLRLSSTKHSCFEEMHEESLANNETKDTWQTQRQRVCVDVQQGTMDYRANFEDGVNGRRNERRPKIDVCVCVVLVAARETQDASSSSTKKQVEVSLLDPAIKPQESRYFEHVFVTDQSCHLMSIRVSGMEVSMSKKKSNSPLKRSSSSSFIFRRGTKNIWKEGAILCLSGLEVSHYDEQLRVLDCVLVESTQIVSYPSKRSPFWDRFQLLQREAGISTTRNTGSQILPTSTNFAKEFTQLKKYVERDILRMDFVPSQECSEHHVEVVEQERLTQDLQAHEEGGEHATVEGVDELTKTPNHLCWDARVVKIMPLVGSNMFMFPRDVVAFACVNMGTDDTAFRTVYLTREIILSMQALLQEAGAPDGATGTNTAFVQSITDKLKEQNSDHSFRFEVRQSTNERLINSWKPWERLHASYWMAVSVAAIPTVK</sequence>
<evidence type="ECO:0000259" key="2">
    <source>
        <dbReference type="Pfam" id="PF09103"/>
    </source>
</evidence>
<feature type="region of interest" description="Disordered" evidence="1">
    <location>
        <begin position="525"/>
        <end position="592"/>
    </location>
</feature>
<evidence type="ECO:0000256" key="1">
    <source>
        <dbReference type="SAM" id="MobiDB-lite"/>
    </source>
</evidence>
<dbReference type="GO" id="GO:0006355">
    <property type="term" value="P:regulation of DNA-templated transcription"/>
    <property type="evidence" value="ECO:0007669"/>
    <property type="project" value="TreeGrafter"/>
</dbReference>
<dbReference type="InterPro" id="IPR015525">
    <property type="entry name" value="BRCA2"/>
</dbReference>
<feature type="compositionally biased region" description="Low complexity" evidence="1">
    <location>
        <begin position="93"/>
        <end position="106"/>
    </location>
</feature>
<feature type="region of interest" description="Disordered" evidence="1">
    <location>
        <begin position="44"/>
        <end position="136"/>
    </location>
</feature>
<dbReference type="PANTHER" id="PTHR11289:SF0">
    <property type="entry name" value="BREAST CANCER TYPE 2 SUSCEPTIBILITY PROTEIN"/>
    <property type="match status" value="1"/>
</dbReference>
<feature type="compositionally biased region" description="Polar residues" evidence="1">
    <location>
        <begin position="565"/>
        <end position="583"/>
    </location>
</feature>
<dbReference type="Gene3D" id="2.40.50.140">
    <property type="entry name" value="Nucleic acid-binding proteins"/>
    <property type="match status" value="2"/>
</dbReference>
<dbReference type="VEuPathDB" id="FungiDB:PC110_g8637"/>
<accession>A0A8T1ELX4</accession>
<dbReference type="InterPro" id="IPR036315">
    <property type="entry name" value="BRCA2_hlx_sf"/>
</dbReference>
<protein>
    <submittedName>
        <fullName evidence="4">Uncharacterized protein</fullName>
    </submittedName>
</protein>
<dbReference type="Pfam" id="PF09169">
    <property type="entry name" value="BRCA-2_helical"/>
    <property type="match status" value="1"/>
</dbReference>
<feature type="domain" description="BRCA2 OB1" evidence="2">
    <location>
        <begin position="792"/>
        <end position="931"/>
    </location>
</feature>
<dbReference type="GO" id="GO:0000724">
    <property type="term" value="P:double-strand break repair via homologous recombination"/>
    <property type="evidence" value="ECO:0007669"/>
    <property type="project" value="InterPro"/>
</dbReference>
<feature type="region of interest" description="Disordered" evidence="1">
    <location>
        <begin position="259"/>
        <end position="290"/>
    </location>
</feature>
<evidence type="ECO:0000313" key="4">
    <source>
        <dbReference type="EMBL" id="KAG2954330.1"/>
    </source>
</evidence>
<proteinExistence type="predicted"/>
<dbReference type="Pfam" id="PF09103">
    <property type="entry name" value="BRCA-2_OB1"/>
    <property type="match status" value="1"/>
</dbReference>
<feature type="compositionally biased region" description="Basic residues" evidence="1">
    <location>
        <begin position="65"/>
        <end position="75"/>
    </location>
</feature>
<feature type="compositionally biased region" description="Basic and acidic residues" evidence="1">
    <location>
        <begin position="537"/>
        <end position="555"/>
    </location>
</feature>
<dbReference type="EMBL" id="RCMK01000015">
    <property type="protein sequence ID" value="KAG2954330.1"/>
    <property type="molecule type" value="Genomic_DNA"/>
</dbReference>
<evidence type="ECO:0000259" key="3">
    <source>
        <dbReference type="Pfam" id="PF09169"/>
    </source>
</evidence>
<evidence type="ECO:0000313" key="5">
    <source>
        <dbReference type="Proteomes" id="UP000736787"/>
    </source>
</evidence>
<reference evidence="4" key="1">
    <citation type="submission" date="2018-10" db="EMBL/GenBank/DDBJ databases">
        <title>Effector identification in a new, highly contiguous assembly of the strawberry crown rot pathogen Phytophthora cactorum.</title>
        <authorList>
            <person name="Armitage A.D."/>
            <person name="Nellist C.F."/>
            <person name="Bates H."/>
            <person name="Vickerstaff R.J."/>
            <person name="Harrison R.J."/>
        </authorList>
    </citation>
    <scope>NUCLEOTIDE SEQUENCE</scope>
    <source>
        <strain evidence="4">4040</strain>
    </source>
</reference>
<comment type="caution">
    <text evidence="4">The sequence shown here is derived from an EMBL/GenBank/DDBJ whole genome shotgun (WGS) entry which is preliminary data.</text>
</comment>
<dbReference type="SUPFAM" id="SSF81872">
    <property type="entry name" value="BRCA2 helical domain"/>
    <property type="match status" value="1"/>
</dbReference>